<organism evidence="16 17">
    <name type="scientific">Pycnococcus provasolii</name>
    <dbReference type="NCBI Taxonomy" id="41880"/>
    <lineage>
        <taxon>Eukaryota</taxon>
        <taxon>Viridiplantae</taxon>
        <taxon>Chlorophyta</taxon>
        <taxon>Pseudoscourfieldiophyceae</taxon>
        <taxon>Pseudoscourfieldiales</taxon>
        <taxon>Pycnococcaceae</taxon>
        <taxon>Pycnococcus</taxon>
    </lineage>
</organism>
<evidence type="ECO:0000256" key="8">
    <source>
        <dbReference type="ARBA" id="ARBA00022982"/>
    </source>
</evidence>
<evidence type="ECO:0000256" key="10">
    <source>
        <dbReference type="ARBA" id="ARBA00023078"/>
    </source>
</evidence>
<dbReference type="InterPro" id="IPR008168">
    <property type="entry name" value="Cyt_C_IC"/>
</dbReference>
<evidence type="ECO:0000256" key="9">
    <source>
        <dbReference type="ARBA" id="ARBA00023004"/>
    </source>
</evidence>
<keyword evidence="8" id="KW-0249">Electron transport</keyword>
<comment type="caution">
    <text evidence="16">The sequence shown here is derived from an EMBL/GenBank/DDBJ whole genome shotgun (WGS) entry which is preliminary data.</text>
</comment>
<keyword evidence="5" id="KW-0602">Photosynthesis</keyword>
<keyword evidence="10" id="KW-0793">Thylakoid</keyword>
<dbReference type="GO" id="GO:0009543">
    <property type="term" value="C:chloroplast thylakoid lumen"/>
    <property type="evidence" value="ECO:0007669"/>
    <property type="project" value="UniProtKB-SubCell"/>
</dbReference>
<dbReference type="GO" id="GO:0005506">
    <property type="term" value="F:iron ion binding"/>
    <property type="evidence" value="ECO:0007669"/>
    <property type="project" value="InterPro"/>
</dbReference>
<dbReference type="OrthoDB" id="1930491at2759"/>
<evidence type="ECO:0000256" key="3">
    <source>
        <dbReference type="ARBA" id="ARBA00009650"/>
    </source>
</evidence>
<comment type="subcellular location">
    <subcellularLocation>
        <location evidence="2">Plastid</location>
        <location evidence="2">Chloroplast thylakoid lumen</location>
    </subcellularLocation>
</comment>
<evidence type="ECO:0000256" key="4">
    <source>
        <dbReference type="ARBA" id="ARBA00022448"/>
    </source>
</evidence>
<dbReference type="Gene3D" id="1.10.760.10">
    <property type="entry name" value="Cytochrome c-like domain"/>
    <property type="match status" value="1"/>
</dbReference>
<keyword evidence="17" id="KW-1185">Reference proteome</keyword>
<evidence type="ECO:0000256" key="1">
    <source>
        <dbReference type="ARBA" id="ARBA00002347"/>
    </source>
</evidence>
<dbReference type="InterPro" id="IPR023655">
    <property type="entry name" value="Cyt_C6"/>
</dbReference>
<reference evidence="16" key="1">
    <citation type="submission" date="2020-10" db="EMBL/GenBank/DDBJ databases">
        <title>Unveiling of a novel bifunctional photoreceptor, Dualchrome1, isolated from a cosmopolitan green alga.</title>
        <authorList>
            <person name="Suzuki S."/>
            <person name="Kawachi M."/>
        </authorList>
    </citation>
    <scope>NUCLEOTIDE SEQUENCE</scope>
    <source>
        <strain evidence="16">NIES 2893</strain>
    </source>
</reference>
<dbReference type="PROSITE" id="PS51007">
    <property type="entry name" value="CYTC"/>
    <property type="match status" value="1"/>
</dbReference>
<evidence type="ECO:0000256" key="7">
    <source>
        <dbReference type="ARBA" id="ARBA00022723"/>
    </source>
</evidence>
<protein>
    <recommendedName>
        <fullName evidence="13">Cytochrome c-553</fullName>
    </recommendedName>
    <alternativeName>
        <fullName evidence="12">Cytochrome c553</fullName>
    </alternativeName>
    <alternativeName>
        <fullName evidence="11">Soluble cytochrome f</fullName>
    </alternativeName>
</protein>
<keyword evidence="4" id="KW-0813">Transport</keyword>
<evidence type="ECO:0000256" key="12">
    <source>
        <dbReference type="ARBA" id="ARBA00031247"/>
    </source>
</evidence>
<evidence type="ECO:0000256" key="13">
    <source>
        <dbReference type="ARBA" id="ARBA00033211"/>
    </source>
</evidence>
<keyword evidence="6 14" id="KW-0349">Heme</keyword>
<comment type="similarity">
    <text evidence="3">Belongs to the cytochrome c family. PetJ subfamily.</text>
</comment>
<evidence type="ECO:0000313" key="17">
    <source>
        <dbReference type="Proteomes" id="UP000660262"/>
    </source>
</evidence>
<dbReference type="InterPro" id="IPR009056">
    <property type="entry name" value="Cyt_c-like_dom"/>
</dbReference>
<proteinExistence type="inferred from homology"/>
<dbReference type="InterPro" id="IPR036909">
    <property type="entry name" value="Cyt_c-like_dom_sf"/>
</dbReference>
<feature type="domain" description="Cytochrome c" evidence="15">
    <location>
        <begin position="72"/>
        <end position="153"/>
    </location>
</feature>
<name>A0A830HKA9_9CHLO</name>
<dbReference type="AlphaFoldDB" id="A0A830HKA9"/>
<accession>A0A830HKA9</accession>
<comment type="function">
    <text evidence="1">Functions as an electron carrier between membrane-bound cytochrome b6-f and photosystem I in oxygenic photosynthesis.</text>
</comment>
<dbReference type="Proteomes" id="UP000660262">
    <property type="component" value="Unassembled WGS sequence"/>
</dbReference>
<evidence type="ECO:0000313" key="16">
    <source>
        <dbReference type="EMBL" id="GHP05729.1"/>
    </source>
</evidence>
<evidence type="ECO:0000256" key="14">
    <source>
        <dbReference type="PROSITE-ProRule" id="PRU00433"/>
    </source>
</evidence>
<dbReference type="GO" id="GO:0020037">
    <property type="term" value="F:heme binding"/>
    <property type="evidence" value="ECO:0007669"/>
    <property type="project" value="InterPro"/>
</dbReference>
<dbReference type="GO" id="GO:0015979">
    <property type="term" value="P:photosynthesis"/>
    <property type="evidence" value="ECO:0007669"/>
    <property type="project" value="UniProtKB-KW"/>
</dbReference>
<evidence type="ECO:0000256" key="2">
    <source>
        <dbReference type="ARBA" id="ARBA00004456"/>
    </source>
</evidence>
<evidence type="ECO:0000256" key="5">
    <source>
        <dbReference type="ARBA" id="ARBA00022531"/>
    </source>
</evidence>
<evidence type="ECO:0000256" key="11">
    <source>
        <dbReference type="ARBA" id="ARBA00030448"/>
    </source>
</evidence>
<evidence type="ECO:0000256" key="6">
    <source>
        <dbReference type="ARBA" id="ARBA00022617"/>
    </source>
</evidence>
<dbReference type="Pfam" id="PF13442">
    <property type="entry name" value="Cytochrome_CBB3"/>
    <property type="match status" value="1"/>
</dbReference>
<dbReference type="EMBL" id="BNJQ01000011">
    <property type="protein sequence ID" value="GHP05729.1"/>
    <property type="molecule type" value="Genomic_DNA"/>
</dbReference>
<dbReference type="PRINTS" id="PR00605">
    <property type="entry name" value="CYTCHROMECIC"/>
</dbReference>
<dbReference type="PANTHER" id="PTHR34688">
    <property type="entry name" value="CYTOCHROME C6, CHLOROPLASTIC"/>
    <property type="match status" value="1"/>
</dbReference>
<evidence type="ECO:0000259" key="15">
    <source>
        <dbReference type="PROSITE" id="PS51007"/>
    </source>
</evidence>
<dbReference type="PANTHER" id="PTHR34688:SF2">
    <property type="entry name" value="CYTOCHROME C6, CHLOROPLASTIC"/>
    <property type="match status" value="1"/>
</dbReference>
<dbReference type="SUPFAM" id="SSF46626">
    <property type="entry name" value="Cytochrome c"/>
    <property type="match status" value="1"/>
</dbReference>
<gene>
    <name evidence="16" type="ORF">PPROV_000447900</name>
</gene>
<dbReference type="GO" id="GO:0009055">
    <property type="term" value="F:electron transfer activity"/>
    <property type="evidence" value="ECO:0007669"/>
    <property type="project" value="InterPro"/>
</dbReference>
<keyword evidence="9 14" id="KW-0408">Iron</keyword>
<keyword evidence="7 14" id="KW-0479">Metal-binding</keyword>
<sequence length="208" mass="21714">MMKISCLKKSASTVSARSSAGFQVPRHVRVNASSGAGGMKNRVQDAVGVAALLAAGTVFSQVLTPPASMAGGDLALGAQVFNNNCAACHLGGGNSVVPARTLAKADITEGLGGFDEAKIIYQVQNGKNAMPAWADRLEEDEIEGVASYVFDCASNNKNVRVEPPTRRFIALAVKKKKAQEDDGDGGGEYVAIIMSSEKDQNDLLVLSI</sequence>